<sequence>MYLITENPKKKLLEHVSKLKWYNWITFLLIIGSIFMMTNRSLFS</sequence>
<evidence type="ECO:0000313" key="3">
    <source>
        <dbReference type="Proteomes" id="UP000294937"/>
    </source>
</evidence>
<proteinExistence type="predicted"/>
<keyword evidence="3" id="KW-1185">Reference proteome</keyword>
<feature type="transmembrane region" description="Helical" evidence="1">
    <location>
        <begin position="21"/>
        <end position="38"/>
    </location>
</feature>
<organism evidence="2 3">
    <name type="scientific">Hazenella coriacea</name>
    <dbReference type="NCBI Taxonomy" id="1179467"/>
    <lineage>
        <taxon>Bacteria</taxon>
        <taxon>Bacillati</taxon>
        <taxon>Bacillota</taxon>
        <taxon>Bacilli</taxon>
        <taxon>Bacillales</taxon>
        <taxon>Thermoactinomycetaceae</taxon>
        <taxon>Hazenella</taxon>
    </lineage>
</organism>
<dbReference type="RefSeq" id="WP_279389112.1">
    <property type="nucleotide sequence ID" value="NZ_SMAG01000005.1"/>
</dbReference>
<keyword evidence="1" id="KW-1133">Transmembrane helix</keyword>
<gene>
    <name evidence="2" type="ORF">EDD58_10560</name>
</gene>
<dbReference type="AlphaFoldDB" id="A0A4R3L3L2"/>
<reference evidence="2 3" key="1">
    <citation type="submission" date="2019-03" db="EMBL/GenBank/DDBJ databases">
        <title>Genomic Encyclopedia of Type Strains, Phase IV (KMG-IV): sequencing the most valuable type-strain genomes for metagenomic binning, comparative biology and taxonomic classification.</title>
        <authorList>
            <person name="Goeker M."/>
        </authorList>
    </citation>
    <scope>NUCLEOTIDE SEQUENCE [LARGE SCALE GENOMIC DNA]</scope>
    <source>
        <strain evidence="2 3">DSM 45707</strain>
    </source>
</reference>
<keyword evidence="1" id="KW-0472">Membrane</keyword>
<dbReference type="EMBL" id="SMAG01000005">
    <property type="protein sequence ID" value="TCS93852.1"/>
    <property type="molecule type" value="Genomic_DNA"/>
</dbReference>
<comment type="caution">
    <text evidence="2">The sequence shown here is derived from an EMBL/GenBank/DDBJ whole genome shotgun (WGS) entry which is preliminary data.</text>
</comment>
<accession>A0A4R3L3L2</accession>
<protein>
    <submittedName>
        <fullName evidence="2">Uncharacterized protein</fullName>
    </submittedName>
</protein>
<evidence type="ECO:0000313" key="2">
    <source>
        <dbReference type="EMBL" id="TCS93852.1"/>
    </source>
</evidence>
<keyword evidence="1" id="KW-0812">Transmembrane</keyword>
<evidence type="ECO:0000256" key="1">
    <source>
        <dbReference type="SAM" id="Phobius"/>
    </source>
</evidence>
<name>A0A4R3L3L2_9BACL</name>
<dbReference type="Proteomes" id="UP000294937">
    <property type="component" value="Unassembled WGS sequence"/>
</dbReference>